<evidence type="ECO:0000313" key="2">
    <source>
        <dbReference type="EMBL" id="CUS57748.1"/>
    </source>
</evidence>
<dbReference type="EMBL" id="CZQD01000048">
    <property type="protein sequence ID" value="CUS57748.1"/>
    <property type="molecule type" value="Genomic_DNA"/>
</dbReference>
<keyword evidence="1" id="KW-1133">Transmembrane helix</keyword>
<organism evidence="2">
    <name type="scientific">hydrothermal vent metagenome</name>
    <dbReference type="NCBI Taxonomy" id="652676"/>
    <lineage>
        <taxon>unclassified sequences</taxon>
        <taxon>metagenomes</taxon>
        <taxon>ecological metagenomes</taxon>
    </lineage>
</organism>
<name>A0A160U291_9ZZZZ</name>
<reference evidence="2" key="1">
    <citation type="submission" date="2015-10" db="EMBL/GenBank/DDBJ databases">
        <authorList>
            <person name="Gilbert D.G."/>
        </authorList>
    </citation>
    <scope>NUCLEOTIDE SEQUENCE</scope>
</reference>
<gene>
    <name evidence="2" type="ORF">MGWOODY_Hyp1828</name>
</gene>
<proteinExistence type="predicted"/>
<keyword evidence="1" id="KW-0472">Membrane</keyword>
<evidence type="ECO:0000256" key="1">
    <source>
        <dbReference type="SAM" id="Phobius"/>
    </source>
</evidence>
<feature type="transmembrane region" description="Helical" evidence="1">
    <location>
        <begin position="12"/>
        <end position="33"/>
    </location>
</feature>
<sequence length="276" mass="31997">MHIITRYRRLSLWNKIAFWGSLASIFGVAIFVWNTIDTARRQFSEPITISRVYDEIDSFIYEGVSDERPIEDVRQTLPAISSTPFLSFSVRSDAEKHTVQFAPYLLIDVLSAEPFAPQMLALFEAQRGAGGEQREFKGMLRPVTGLQLAPHLDPYDRTLKQVDFFTLAPGEIEEVFLNLGYYPGYKFTYRIGLQYRYQDKDRTLWLPDTYERGVPNTELPVSHFGRAYVVSFHPDSYEEDVAITQSRYTEFQDEVEQFVQQTRVFSPRDVDLQVAD</sequence>
<accession>A0A160U291</accession>
<protein>
    <submittedName>
        <fullName evidence="2">Uncharacterized protein</fullName>
    </submittedName>
</protein>
<keyword evidence="1" id="KW-0812">Transmembrane</keyword>
<dbReference type="AlphaFoldDB" id="A0A160U291"/>